<feature type="region of interest" description="Disordered" evidence="14">
    <location>
        <begin position="1"/>
        <end position="31"/>
    </location>
</feature>
<evidence type="ECO:0000256" key="9">
    <source>
        <dbReference type="ARBA" id="ARBA00022989"/>
    </source>
</evidence>
<feature type="region of interest" description="Disordered" evidence="14">
    <location>
        <begin position="359"/>
        <end position="378"/>
    </location>
</feature>
<comment type="caution">
    <text evidence="15">The sequence shown here is derived from an EMBL/GenBank/DDBJ whole genome shotgun (WGS) entry which is preliminary data.</text>
</comment>
<dbReference type="Gene3D" id="6.10.250.2080">
    <property type="match status" value="1"/>
</dbReference>
<proteinExistence type="inferred from homology"/>
<evidence type="ECO:0000256" key="1">
    <source>
        <dbReference type="ARBA" id="ARBA00004651"/>
    </source>
</evidence>
<evidence type="ECO:0000256" key="4">
    <source>
        <dbReference type="ARBA" id="ARBA00022448"/>
    </source>
</evidence>
<keyword evidence="7 13" id="KW-1005">Bacterial flagellum biogenesis</keyword>
<evidence type="ECO:0000256" key="2">
    <source>
        <dbReference type="ARBA" id="ARBA00010690"/>
    </source>
</evidence>
<dbReference type="InterPro" id="IPR029025">
    <property type="entry name" value="T3SS_substrate_exporter_C"/>
</dbReference>
<dbReference type="Pfam" id="PF01312">
    <property type="entry name" value="Bac_export_2"/>
    <property type="match status" value="1"/>
</dbReference>
<evidence type="ECO:0000256" key="5">
    <source>
        <dbReference type="ARBA" id="ARBA00022475"/>
    </source>
</evidence>
<keyword evidence="6 13" id="KW-0812">Transmembrane</keyword>
<feature type="transmembrane region" description="Helical" evidence="13">
    <location>
        <begin position="94"/>
        <end position="119"/>
    </location>
</feature>
<feature type="transmembrane region" description="Helical" evidence="13">
    <location>
        <begin position="35"/>
        <end position="57"/>
    </location>
</feature>
<comment type="function">
    <text evidence="12 13">Required for formation of the rod structure in the basal body of the flagellar apparatus. Together with FliI and FliH, may constitute the export apparatus of flagellin.</text>
</comment>
<sequence length="378" mass="42032">MAEEDDNSQEKTEEATPRRLEKAREEGQTARSRELATMAVLLAGASGLLMFGSTLGASLERIMRYSFSFERMVAFDTNYMTTMLGAAAQDAAVALSPILLLLLVASIFGPIGIGGILFSGKAIAPKLSRMDPLKGLKRMFSLRALIELVKAVAKVALVMVIALVILDQRTDDLLAIAEEAPIPAMEHVLWTLGWSFFLLSCATIIIAAIDVPFQIYDHQKKLRMTKQEVKDEFKDTEGKPEVKSKVRQLQREMAQRRMMQDVPTADVVITNPTHYAVALKYDQKKMAAPVVVAKGADQVAFKIMEIAREHKVDVLRTPPLTRAVYHNTDVGGEIPQGLYVAIAQVLAYLYQLRRYRRGQGQRPGMPDFPIPSDLRRDS</sequence>
<comment type="similarity">
    <text evidence="2 13">Belongs to the type III secretion exporter family.</text>
</comment>
<dbReference type="RefSeq" id="WP_131477882.1">
    <property type="nucleotide sequence ID" value="NZ_SJDL01000001.1"/>
</dbReference>
<keyword evidence="11 13" id="KW-1006">Bacterial flagellum protein export</keyword>
<keyword evidence="15" id="KW-0969">Cilium</keyword>
<keyword evidence="16" id="KW-1185">Reference proteome</keyword>
<name>A0ABY1ZQN4_9GAMM</name>
<evidence type="ECO:0000256" key="10">
    <source>
        <dbReference type="ARBA" id="ARBA00023136"/>
    </source>
</evidence>
<evidence type="ECO:0000256" key="13">
    <source>
        <dbReference type="RuleBase" id="RU364091"/>
    </source>
</evidence>
<gene>
    <name evidence="13 15" type="primary">flhB</name>
    <name evidence="15" type="ORF">EZI54_00285</name>
</gene>
<dbReference type="NCBIfam" id="TIGR00328">
    <property type="entry name" value="flhB"/>
    <property type="match status" value="1"/>
</dbReference>
<dbReference type="EMBL" id="SJDL01000001">
    <property type="protein sequence ID" value="TBW59434.1"/>
    <property type="molecule type" value="Genomic_DNA"/>
</dbReference>
<evidence type="ECO:0000313" key="16">
    <source>
        <dbReference type="Proteomes" id="UP000313645"/>
    </source>
</evidence>
<evidence type="ECO:0000256" key="3">
    <source>
        <dbReference type="ARBA" id="ARBA00021622"/>
    </source>
</evidence>
<keyword evidence="4 13" id="KW-0813">Transport</keyword>
<keyword evidence="10 13" id="KW-0472">Membrane</keyword>
<evidence type="ECO:0000313" key="15">
    <source>
        <dbReference type="EMBL" id="TBW59434.1"/>
    </source>
</evidence>
<protein>
    <recommendedName>
        <fullName evidence="3 13">Flagellar biosynthetic protein FlhB</fullName>
    </recommendedName>
</protein>
<dbReference type="SUPFAM" id="SSF160544">
    <property type="entry name" value="EscU C-terminal domain-like"/>
    <property type="match status" value="1"/>
</dbReference>
<evidence type="ECO:0000256" key="12">
    <source>
        <dbReference type="ARBA" id="ARBA00025078"/>
    </source>
</evidence>
<dbReference type="InterPro" id="IPR006135">
    <property type="entry name" value="T3SS_substrate_exporter"/>
</dbReference>
<dbReference type="Proteomes" id="UP000313645">
    <property type="component" value="Unassembled WGS sequence"/>
</dbReference>
<dbReference type="PANTHER" id="PTHR30531">
    <property type="entry name" value="FLAGELLAR BIOSYNTHETIC PROTEIN FLHB"/>
    <property type="match status" value="1"/>
</dbReference>
<organism evidence="15 16">
    <name type="scientific">Marinobacter halodurans</name>
    <dbReference type="NCBI Taxonomy" id="2528979"/>
    <lineage>
        <taxon>Bacteria</taxon>
        <taxon>Pseudomonadati</taxon>
        <taxon>Pseudomonadota</taxon>
        <taxon>Gammaproteobacteria</taxon>
        <taxon>Pseudomonadales</taxon>
        <taxon>Marinobacteraceae</taxon>
        <taxon>Marinobacter</taxon>
    </lineage>
</organism>
<feature type="compositionally biased region" description="Basic and acidic residues" evidence="14">
    <location>
        <begin position="8"/>
        <end position="31"/>
    </location>
</feature>
<dbReference type="Gene3D" id="3.40.1690.10">
    <property type="entry name" value="secretion proteins EscU"/>
    <property type="match status" value="1"/>
</dbReference>
<keyword evidence="9 13" id="KW-1133">Transmembrane helix</keyword>
<dbReference type="PRINTS" id="PR00950">
    <property type="entry name" value="TYPE3IMSPROT"/>
</dbReference>
<evidence type="ECO:0000256" key="7">
    <source>
        <dbReference type="ARBA" id="ARBA00022795"/>
    </source>
</evidence>
<reference evidence="15 16" key="1">
    <citation type="submission" date="2019-02" db="EMBL/GenBank/DDBJ databases">
        <title>Marinobacter halodurans sp. nov., a marine bacterium isolated from sea tidal flat.</title>
        <authorList>
            <person name="Yoo Y."/>
            <person name="Lee D.W."/>
            <person name="Kim B.S."/>
            <person name="Kim J.-J."/>
        </authorList>
    </citation>
    <scope>NUCLEOTIDE SEQUENCE [LARGE SCALE GENOMIC DNA]</scope>
    <source>
        <strain evidence="15 16">YJ-S3-2</strain>
    </source>
</reference>
<accession>A0ABY1ZQN4</accession>
<evidence type="ECO:0000256" key="8">
    <source>
        <dbReference type="ARBA" id="ARBA00022927"/>
    </source>
</evidence>
<evidence type="ECO:0000256" key="6">
    <source>
        <dbReference type="ARBA" id="ARBA00022692"/>
    </source>
</evidence>
<evidence type="ECO:0000256" key="14">
    <source>
        <dbReference type="SAM" id="MobiDB-lite"/>
    </source>
</evidence>
<dbReference type="PANTHER" id="PTHR30531:SF12">
    <property type="entry name" value="FLAGELLAR BIOSYNTHETIC PROTEIN FLHB"/>
    <property type="match status" value="1"/>
</dbReference>
<feature type="transmembrane region" description="Helical" evidence="13">
    <location>
        <begin position="194"/>
        <end position="216"/>
    </location>
</feature>
<keyword evidence="8 13" id="KW-0653">Protein transport</keyword>
<dbReference type="InterPro" id="IPR006136">
    <property type="entry name" value="FlhB"/>
</dbReference>
<keyword evidence="15" id="KW-0966">Cell projection</keyword>
<feature type="transmembrane region" description="Helical" evidence="13">
    <location>
        <begin position="140"/>
        <end position="166"/>
    </location>
</feature>
<keyword evidence="15" id="KW-0282">Flagellum</keyword>
<comment type="subcellular location">
    <subcellularLocation>
        <location evidence="1">Cell membrane</location>
        <topology evidence="1">Multi-pass membrane protein</topology>
    </subcellularLocation>
</comment>
<evidence type="ECO:0000256" key="11">
    <source>
        <dbReference type="ARBA" id="ARBA00023225"/>
    </source>
</evidence>
<keyword evidence="5 13" id="KW-1003">Cell membrane</keyword>